<proteinExistence type="predicted"/>
<accession>A0ABV0BQ61</accession>
<dbReference type="RefSeq" id="WP_346337697.1">
    <property type="nucleotide sequence ID" value="NZ_JBBYXI010000004.1"/>
</dbReference>
<reference evidence="2 3" key="1">
    <citation type="submission" date="2024-04" db="EMBL/GenBank/DDBJ databases">
        <title>A novel species isolated from cricket.</title>
        <authorList>
            <person name="Wang H.-C."/>
        </authorList>
    </citation>
    <scope>NUCLEOTIDE SEQUENCE [LARGE SCALE GENOMIC DNA]</scope>
    <source>
        <strain evidence="2 3">WL0021</strain>
    </source>
</reference>
<dbReference type="InterPro" id="IPR008620">
    <property type="entry name" value="FixH"/>
</dbReference>
<evidence type="ECO:0000313" key="3">
    <source>
        <dbReference type="Proteomes" id="UP001418637"/>
    </source>
</evidence>
<name>A0ABV0BQ61_9HYPH</name>
<evidence type="ECO:0000313" key="2">
    <source>
        <dbReference type="EMBL" id="MEN3931655.1"/>
    </source>
</evidence>
<keyword evidence="1" id="KW-0472">Membrane</keyword>
<evidence type="ECO:0000256" key="1">
    <source>
        <dbReference type="SAM" id="Phobius"/>
    </source>
</evidence>
<keyword evidence="1" id="KW-1133">Transmembrane helix</keyword>
<keyword evidence="3" id="KW-1185">Reference proteome</keyword>
<keyword evidence="1" id="KW-0812">Transmembrane</keyword>
<comment type="caution">
    <text evidence="2">The sequence shown here is derived from an EMBL/GenBank/DDBJ whole genome shotgun (WGS) entry which is preliminary data.</text>
</comment>
<sequence>MMSAPENTGGFKLNGWHVLTIFVGAFAIVGAVNAYMVYTATTTLRGLDVKNAYERGVAYQQDVVAAREQTERQWNVDIIMGESAGTKHNVTVTARTKDDAALTGLNAVLYLTHPSDAGKDAPVKMTEVSPGTFTGQFEAESGNWYLQLTLNQNGEVKFRSRNSIKLQ</sequence>
<dbReference type="Proteomes" id="UP001418637">
    <property type="component" value="Unassembled WGS sequence"/>
</dbReference>
<organism evidence="2 3">
    <name type="scientific">Hohaiivirga grylli</name>
    <dbReference type="NCBI Taxonomy" id="3133970"/>
    <lineage>
        <taxon>Bacteria</taxon>
        <taxon>Pseudomonadati</taxon>
        <taxon>Pseudomonadota</taxon>
        <taxon>Alphaproteobacteria</taxon>
        <taxon>Hyphomicrobiales</taxon>
        <taxon>Methylobacteriaceae</taxon>
        <taxon>Hohaiivirga</taxon>
    </lineage>
</organism>
<gene>
    <name evidence="2" type="ORF">WJT86_11380</name>
</gene>
<dbReference type="Pfam" id="PF05751">
    <property type="entry name" value="FixH"/>
    <property type="match status" value="1"/>
</dbReference>
<protein>
    <submittedName>
        <fullName evidence="2">FixH family protein</fullName>
    </submittedName>
</protein>
<feature type="transmembrane region" description="Helical" evidence="1">
    <location>
        <begin position="16"/>
        <end position="38"/>
    </location>
</feature>
<dbReference type="EMBL" id="JBBYXI010000004">
    <property type="protein sequence ID" value="MEN3931655.1"/>
    <property type="molecule type" value="Genomic_DNA"/>
</dbReference>